<feature type="domain" description="Tyrosine-protein phosphatase" evidence="1">
    <location>
        <begin position="8"/>
        <end position="274"/>
    </location>
</feature>
<proteinExistence type="predicted"/>
<evidence type="ECO:0000313" key="2">
    <source>
        <dbReference type="EMBL" id="AGQ20139.1"/>
    </source>
</evidence>
<dbReference type="GO" id="GO:0004725">
    <property type="term" value="F:protein tyrosine phosphatase activity"/>
    <property type="evidence" value="ECO:0007669"/>
    <property type="project" value="InterPro"/>
</dbReference>
<dbReference type="InterPro" id="IPR050348">
    <property type="entry name" value="Protein-Tyr_Phosphatase"/>
</dbReference>
<reference evidence="2" key="1">
    <citation type="journal article" date="2013" name="J. Gen. Virol.">
        <title>Ultrastructural and genomic characterization of a second banchine polydnavirus confirms the existence of shared features within this ichnovirus lineage.</title>
        <authorList>
            <person name="Djoumad A."/>
            <person name="Stoltz D."/>
            <person name="Beliveau C."/>
            <person name="Boyle B."/>
            <person name="Kuhn L."/>
            <person name="Cusson M."/>
        </authorList>
    </citation>
    <scope>NUCLEOTIDE SEQUENCE</scope>
</reference>
<dbReference type="EMBL" id="KC752231">
    <property type="protein sequence ID" value="AGQ20139.1"/>
    <property type="molecule type" value="Genomic_DNA"/>
</dbReference>
<dbReference type="Gene3D" id="3.90.190.10">
    <property type="entry name" value="Protein tyrosine phosphatase superfamily"/>
    <property type="match status" value="1"/>
</dbReference>
<dbReference type="PANTHER" id="PTHR19134:SF449">
    <property type="entry name" value="TYROSINE-PROTEIN PHOSPHATASE 1"/>
    <property type="match status" value="1"/>
</dbReference>
<protein>
    <submittedName>
        <fullName evidence="2">AsIV-cont00025-ORF1</fullName>
    </submittedName>
</protein>
<sequence>MKSFEDIIEDEMMALPRNYRVVRRIILRSWNAAFHPENRNKNRRADIPFWEQSRVWLANGNFDRSLTSSYINANWVHGYKKKNKFIATQAPMKNTVDDFLTMVWLNSCRYIFVLTKFFENGVEKCFPYWPTRKYGIKITQQWLIHFKSRQCEPGYKKYVLIFCKSDVPEIQRTIILYHYARWPQNRKPSNCNEFWKFFFRTRFEMTDFYRLNKRDAAPIVVHGSDGINRTVQFCIYSNIMEKMIDTDRSITTKETIKEMEYVHKMRYSRIVIEN</sequence>
<organism evidence="2">
    <name type="scientific">Apophua simplicipes ichnovirus</name>
    <dbReference type="NCBI Taxonomy" id="1329648"/>
    <lineage>
        <taxon>Viruses</taxon>
        <taxon>Viruses incertae sedis</taxon>
        <taxon>Polydnaviriformidae</taxon>
        <taxon>Ichnoviriform</taxon>
    </lineage>
</organism>
<dbReference type="PANTHER" id="PTHR19134">
    <property type="entry name" value="RECEPTOR-TYPE TYROSINE-PROTEIN PHOSPHATASE"/>
    <property type="match status" value="1"/>
</dbReference>
<dbReference type="InterPro" id="IPR029021">
    <property type="entry name" value="Prot-tyrosine_phosphatase-like"/>
</dbReference>
<evidence type="ECO:0000259" key="1">
    <source>
        <dbReference type="PROSITE" id="PS50055"/>
    </source>
</evidence>
<name>S5DMH9_9VIRU</name>
<dbReference type="Pfam" id="PF00102">
    <property type="entry name" value="Y_phosphatase"/>
    <property type="match status" value="1"/>
</dbReference>
<dbReference type="PROSITE" id="PS50055">
    <property type="entry name" value="TYR_PHOSPHATASE_PTP"/>
    <property type="match status" value="1"/>
</dbReference>
<dbReference type="CDD" id="cd00047">
    <property type="entry name" value="PTPc"/>
    <property type="match status" value="1"/>
</dbReference>
<dbReference type="SUPFAM" id="SSF52799">
    <property type="entry name" value="(Phosphotyrosine protein) phosphatases II"/>
    <property type="match status" value="1"/>
</dbReference>
<accession>S5DMH9</accession>
<dbReference type="SMART" id="SM00194">
    <property type="entry name" value="PTPc"/>
    <property type="match status" value="1"/>
</dbReference>
<dbReference type="PRINTS" id="PR00700">
    <property type="entry name" value="PRTYPHPHTASE"/>
</dbReference>
<dbReference type="InterPro" id="IPR000242">
    <property type="entry name" value="PTP_cat"/>
</dbReference>